<sequence>MFNTRSAAESIIRFPIEQKEQAAQRDASTLLAREIYQDLATLLADSLNNQPDSDDDVDLYRSHSAILIDGKRGAGKSSVLVNLKLYLEREHPELENQVHILKPVDPTLLEDTDDLFLNVIVAAVIRDKAIARALSYADHKAEAFHHQLQVLGHTLENLQSQRDKYGLDKLRAFMGSHDLMQQVHILFKKALDLVGKKLLVLPIDDVDTSMNRAFENLEVVRRYLTSPFAQPIISGDLSLYHEVTWRDFHSKITKDSRANSGVAVTKAKELATEYQRKVMPLQLRRKMPSTSSYLKRNDIVLCNGRADYFSLHTFWRWIDALLNDRTNCTEEHRLWVSVDTVRELAQLIFSFKNEIPKLHELLVNLKASTWSENILHRLIFMPVGAALSIEQFSDDYQRAQNLSGKSQRETARNRAYAEFLSPRQDVEAPDLTYWHEMILDCKRVLFRHLRHEYSRTAEYLALNADLHFARLMKNPSLDLADLFDIMLFKPQLLSKQTAESFPASKQQFDGTEIMERAPYNWVKELPFNEDFPYTLPEVGFATKTRNSLAFTEETQLLIDLMLHRSFYSENKKANLIYCGRLFEIVIASLVRDLDPQDITHIVARPPFYSLPAIAGTGTNELETAPPEKDIETHYDSAISDLTRQINEWRRSEQIDQQLLSGWLVFNVINRYFNQAWHFNQPLKINQNPAKEDHSYLTDVSRRAYRSLWNAFAMLEKGEIFGMPYIIANVNIGEGESFENSDLYRQNISPFMHRSGNRSFGRETHSYTHALASHPLKALIERVHQHVSEMPSNKLDTSKTPFYASEGRQVTAIIKRHFHIKGRIDDEIGSLAVTKKDLSEILEEGLKNNLGNETFLKSKHFSYLVDHVTEEN</sequence>
<dbReference type="Proteomes" id="UP000494117">
    <property type="component" value="Unassembled WGS sequence"/>
</dbReference>
<proteinExistence type="predicted"/>
<name>A0A6S7E0J3_9BURK</name>
<organism evidence="1 2">
    <name type="scientific">Achromobacter anxifer</name>
    <dbReference type="NCBI Taxonomy" id="1287737"/>
    <lineage>
        <taxon>Bacteria</taxon>
        <taxon>Pseudomonadati</taxon>
        <taxon>Pseudomonadota</taxon>
        <taxon>Betaproteobacteria</taxon>
        <taxon>Burkholderiales</taxon>
        <taxon>Alcaligenaceae</taxon>
        <taxon>Achromobacter</taxon>
    </lineage>
</organism>
<dbReference type="RefSeq" id="WP_175208415.1">
    <property type="nucleotide sequence ID" value="NZ_CADILG010000028.1"/>
</dbReference>
<accession>A0A6S7E0J3</accession>
<dbReference type="AlphaFoldDB" id="A0A6S7E0J3"/>
<reference evidence="1 2" key="1">
    <citation type="submission" date="2020-04" db="EMBL/GenBank/DDBJ databases">
        <authorList>
            <person name="De Canck E."/>
        </authorList>
    </citation>
    <scope>NUCLEOTIDE SEQUENCE [LARGE SCALE GENOMIC DNA]</scope>
    <source>
        <strain evidence="1 2">LMG 26858</strain>
    </source>
</reference>
<evidence type="ECO:0000313" key="1">
    <source>
        <dbReference type="EMBL" id="CAB3888930.1"/>
    </source>
</evidence>
<protein>
    <submittedName>
        <fullName evidence="1">Uncharacterized protein</fullName>
    </submittedName>
</protein>
<gene>
    <name evidence="1" type="ORF">LMG26858_03624</name>
</gene>
<dbReference type="NCBIfam" id="NF041743">
    <property type="entry name" value="RdrA"/>
    <property type="match status" value="1"/>
</dbReference>
<evidence type="ECO:0000313" key="2">
    <source>
        <dbReference type="Proteomes" id="UP000494117"/>
    </source>
</evidence>
<dbReference type="EMBL" id="CADILG010000028">
    <property type="protein sequence ID" value="CAB3888930.1"/>
    <property type="molecule type" value="Genomic_DNA"/>
</dbReference>
<keyword evidence="2" id="KW-1185">Reference proteome</keyword>